<feature type="signal peptide" evidence="1">
    <location>
        <begin position="1"/>
        <end position="25"/>
    </location>
</feature>
<evidence type="ECO:0000256" key="1">
    <source>
        <dbReference type="SAM" id="SignalP"/>
    </source>
</evidence>
<evidence type="ECO:0008006" key="4">
    <source>
        <dbReference type="Google" id="ProtNLM"/>
    </source>
</evidence>
<keyword evidence="1" id="KW-0732">Signal</keyword>
<evidence type="ECO:0000313" key="2">
    <source>
        <dbReference type="EMBL" id="CUM92761.1"/>
    </source>
</evidence>
<name>A0A173SQV5_9FIRM</name>
<protein>
    <recommendedName>
        <fullName evidence="4">DUF4163 domain-containing protein</fullName>
    </recommendedName>
</protein>
<evidence type="ECO:0000313" key="3">
    <source>
        <dbReference type="Proteomes" id="UP000095649"/>
    </source>
</evidence>
<dbReference type="RefSeq" id="WP_055185747.1">
    <property type="nucleotide sequence ID" value="NZ_CYXN01000006.1"/>
</dbReference>
<dbReference type="AlphaFoldDB" id="A0A173SQV5"/>
<reference evidence="2 3" key="1">
    <citation type="submission" date="2015-09" db="EMBL/GenBank/DDBJ databases">
        <authorList>
            <consortium name="Pathogen Informatics"/>
        </authorList>
    </citation>
    <scope>NUCLEOTIDE SEQUENCE [LARGE SCALE GENOMIC DNA]</scope>
    <source>
        <strain evidence="2 3">2789STDY5834970</strain>
    </source>
</reference>
<feature type="chain" id="PRO_5039419215" description="DUF4163 domain-containing protein" evidence="1">
    <location>
        <begin position="26"/>
        <end position="243"/>
    </location>
</feature>
<organism evidence="2 3">
    <name type="scientific">Faecalibacterium prausnitzii</name>
    <dbReference type="NCBI Taxonomy" id="853"/>
    <lineage>
        <taxon>Bacteria</taxon>
        <taxon>Bacillati</taxon>
        <taxon>Bacillota</taxon>
        <taxon>Clostridia</taxon>
        <taxon>Eubacteriales</taxon>
        <taxon>Oscillospiraceae</taxon>
        <taxon>Faecalibacterium</taxon>
    </lineage>
</organism>
<accession>A0A173SQV5</accession>
<sequence length="243" mass="27553">MKKSLTFSFAMLLGVAVLLSPVSNALEADMSSSITYRSEDTQIYYVSEINEVISNTEIDKSVRQTVKERARTGATFYSMTPESQEQIEQLFGVHFVENALLDTMEHSIAQKDQMNVFFNSSTKVTETEYTRYWLDGNVSISLCANTFYDVDGMCGSQKTYTKTFPKQNYSISKKLYTSKSGKCFAIYTIQDHAGCTIAQYTMFQHHATDYALYVRNENAQKSETAGIPNDYLLTLLDSFSFEN</sequence>
<dbReference type="EMBL" id="CYXN01000006">
    <property type="protein sequence ID" value="CUM92761.1"/>
    <property type="molecule type" value="Genomic_DNA"/>
</dbReference>
<dbReference type="Proteomes" id="UP000095649">
    <property type="component" value="Unassembled WGS sequence"/>
</dbReference>
<proteinExistence type="predicted"/>
<gene>
    <name evidence="2" type="ORF">ERS852582_01172</name>
</gene>